<dbReference type="InterPro" id="IPR006121">
    <property type="entry name" value="HMA_dom"/>
</dbReference>
<evidence type="ECO:0000313" key="4">
    <source>
        <dbReference type="Proteomes" id="UP000064844"/>
    </source>
</evidence>
<dbReference type="STRING" id="1297617.IB211_00884"/>
<dbReference type="RefSeq" id="WP_058117227.1">
    <property type="nucleotide sequence ID" value="NZ_CALICV010000017.1"/>
</dbReference>
<name>A0A0S2W1Q7_9FIRM</name>
<feature type="domain" description="HMA" evidence="1">
    <location>
        <begin position="2"/>
        <end position="67"/>
    </location>
</feature>
<protein>
    <submittedName>
        <fullName evidence="3">Copper chaperone CopZ</fullName>
    </submittedName>
</protein>
<keyword evidence="4" id="KW-1185">Reference proteome</keyword>
<dbReference type="InterPro" id="IPR036163">
    <property type="entry name" value="HMA_dom_sf"/>
</dbReference>
<gene>
    <name evidence="3" type="ORF">C7373_103202</name>
    <name evidence="2" type="ORF">IB211_00884</name>
</gene>
<reference evidence="3 5" key="3">
    <citation type="submission" date="2018-04" db="EMBL/GenBank/DDBJ databases">
        <title>Genomic Encyclopedia of Type Strains, Phase IV (KMG-IV): sequencing the most valuable type-strain genomes for metagenomic binning, comparative biology and taxonomic classification.</title>
        <authorList>
            <person name="Goeker M."/>
        </authorList>
    </citation>
    <scope>NUCLEOTIDE SEQUENCE [LARGE SCALE GENOMIC DNA]</scope>
    <source>
        <strain evidence="3 5">DSM 26588</strain>
    </source>
</reference>
<dbReference type="GeneID" id="93229866"/>
<dbReference type="KEGG" id="ibu:IB211_00884"/>
<evidence type="ECO:0000313" key="2">
    <source>
        <dbReference type="EMBL" id="ALP93278.1"/>
    </source>
</evidence>
<dbReference type="EMBL" id="QEKK01000003">
    <property type="protein sequence ID" value="PVY58914.1"/>
    <property type="molecule type" value="Genomic_DNA"/>
</dbReference>
<dbReference type="Proteomes" id="UP000064844">
    <property type="component" value="Chromosome"/>
</dbReference>
<evidence type="ECO:0000313" key="5">
    <source>
        <dbReference type="Proteomes" id="UP000245778"/>
    </source>
</evidence>
<dbReference type="SUPFAM" id="SSF55008">
    <property type="entry name" value="HMA, heavy metal-associated domain"/>
    <property type="match status" value="1"/>
</dbReference>
<dbReference type="Gene3D" id="3.30.70.100">
    <property type="match status" value="1"/>
</dbReference>
<dbReference type="OrthoDB" id="9813965at2"/>
<dbReference type="Pfam" id="PF00403">
    <property type="entry name" value="HMA"/>
    <property type="match status" value="1"/>
</dbReference>
<dbReference type="AlphaFoldDB" id="A0A0S2W1Q7"/>
<dbReference type="eggNOG" id="COG2608">
    <property type="taxonomic scope" value="Bacteria"/>
</dbReference>
<reference evidence="2 4" key="1">
    <citation type="journal article" date="2015" name="Nat. Commun.">
        <title>Production of butyrate from lysine and the Amadori product fructoselysine by a human gut commensal.</title>
        <authorList>
            <person name="Bui T.P."/>
            <person name="Ritari J."/>
            <person name="Boeren S."/>
            <person name="de Waard P."/>
            <person name="Plugge C.M."/>
            <person name="de Vos W.M."/>
        </authorList>
    </citation>
    <scope>NUCLEOTIDE SEQUENCE [LARGE SCALE GENOMIC DNA]</scope>
    <source>
        <strain evidence="2 4">AF211</strain>
    </source>
</reference>
<evidence type="ECO:0000259" key="1">
    <source>
        <dbReference type="PROSITE" id="PS50846"/>
    </source>
</evidence>
<sequence length="84" mass="9452">MTKVTLEIEGMACSMCESHINEAVRKAFDVKKVSASHSKNQTVILTEQEIDEQALRQVIDATGYRVSSIRSEPYQKKGLFSFGR</sequence>
<dbReference type="CDD" id="cd00371">
    <property type="entry name" value="HMA"/>
    <property type="match status" value="1"/>
</dbReference>
<proteinExistence type="predicted"/>
<dbReference type="PROSITE" id="PS50846">
    <property type="entry name" value="HMA_2"/>
    <property type="match status" value="1"/>
</dbReference>
<dbReference type="Proteomes" id="UP000245778">
    <property type="component" value="Unassembled WGS sequence"/>
</dbReference>
<dbReference type="EMBL" id="CP011307">
    <property type="protein sequence ID" value="ALP93278.1"/>
    <property type="molecule type" value="Genomic_DNA"/>
</dbReference>
<evidence type="ECO:0000313" key="3">
    <source>
        <dbReference type="EMBL" id="PVY58914.1"/>
    </source>
</evidence>
<dbReference type="GO" id="GO:0046872">
    <property type="term" value="F:metal ion binding"/>
    <property type="evidence" value="ECO:0007669"/>
    <property type="project" value="InterPro"/>
</dbReference>
<accession>A0A0S2W1Q7</accession>
<organism evidence="2 4">
    <name type="scientific">Intestinimonas butyriciproducens</name>
    <dbReference type="NCBI Taxonomy" id="1297617"/>
    <lineage>
        <taxon>Bacteria</taxon>
        <taxon>Bacillati</taxon>
        <taxon>Bacillota</taxon>
        <taxon>Clostridia</taxon>
        <taxon>Eubacteriales</taxon>
        <taxon>Intestinimonas</taxon>
    </lineage>
</organism>
<reference evidence="4" key="2">
    <citation type="submission" date="2015-04" db="EMBL/GenBank/DDBJ databases">
        <title>A butyrogenic pathway from the amino acid lysine in a human gut commensal.</title>
        <authorList>
            <person name="de Vos W.M."/>
            <person name="Bui N.T.P."/>
            <person name="Plugge C.M."/>
            <person name="Ritari J."/>
        </authorList>
    </citation>
    <scope>NUCLEOTIDE SEQUENCE [LARGE SCALE GENOMIC DNA]</scope>
    <source>
        <strain evidence="4">AF211</strain>
    </source>
</reference>